<protein>
    <recommendedName>
        <fullName evidence="7">Choline/carnitine acyltransferase domain-containing protein</fullName>
    </recommendedName>
</protein>
<evidence type="ECO:0000256" key="6">
    <source>
        <dbReference type="RuleBase" id="RU003801"/>
    </source>
</evidence>
<dbReference type="Proteomes" id="UP000663870">
    <property type="component" value="Unassembled WGS sequence"/>
</dbReference>
<dbReference type="PROSITE" id="PS00439">
    <property type="entry name" value="ACYLTRANSF_C_1"/>
    <property type="match status" value="1"/>
</dbReference>
<feature type="binding site" evidence="5">
    <location>
        <position position="584"/>
    </location>
    <ligand>
        <name>CoA</name>
        <dbReference type="ChEBI" id="CHEBI:57287"/>
    </ligand>
</feature>
<feature type="binding site" evidence="5">
    <location>
        <position position="481"/>
    </location>
    <ligand>
        <name>(R)-carnitine</name>
        <dbReference type="ChEBI" id="CHEBI:16347"/>
    </ligand>
</feature>
<dbReference type="PANTHER" id="PTHR22589:SF103">
    <property type="entry name" value="CARNITINE O-ACETYL-TRANSFERASE, ISOFORM A-RELATED"/>
    <property type="match status" value="1"/>
</dbReference>
<comment type="caution">
    <text evidence="8">The sequence shown here is derived from an EMBL/GenBank/DDBJ whole genome shotgun (WGS) entry which is preliminary data.</text>
</comment>
<dbReference type="PANTHER" id="PTHR22589">
    <property type="entry name" value="CARNITINE O-ACYLTRANSFERASE"/>
    <property type="match status" value="1"/>
</dbReference>
<feature type="binding site" evidence="5">
    <location>
        <position position="492"/>
    </location>
    <ligand>
        <name>(R)-carnitine</name>
        <dbReference type="ChEBI" id="CHEBI:16347"/>
    </ligand>
</feature>
<dbReference type="InterPro" id="IPR042231">
    <property type="entry name" value="Cho/carn_acyl_trans_2"/>
</dbReference>
<dbReference type="Pfam" id="PF00755">
    <property type="entry name" value="Carn_acyltransf"/>
    <property type="match status" value="1"/>
</dbReference>
<feature type="domain" description="Choline/carnitine acyltransferase" evidence="7">
    <location>
        <begin position="66"/>
        <end position="638"/>
    </location>
</feature>
<reference evidence="8" key="1">
    <citation type="submission" date="2021-02" db="EMBL/GenBank/DDBJ databases">
        <authorList>
            <person name="Nowell W R."/>
        </authorList>
    </citation>
    <scope>NUCLEOTIDE SEQUENCE</scope>
</reference>
<dbReference type="GO" id="GO:0005777">
    <property type="term" value="C:peroxisome"/>
    <property type="evidence" value="ECO:0007669"/>
    <property type="project" value="TreeGrafter"/>
</dbReference>
<dbReference type="EMBL" id="CAJNOL010000018">
    <property type="protein sequence ID" value="CAF0749593.1"/>
    <property type="molecule type" value="Genomic_DNA"/>
</dbReference>
<feature type="binding site" evidence="5">
    <location>
        <position position="533"/>
    </location>
    <ligand>
        <name>CoA</name>
        <dbReference type="ChEBI" id="CHEBI:57287"/>
    </ligand>
</feature>
<evidence type="ECO:0000256" key="2">
    <source>
        <dbReference type="ARBA" id="ARBA00022679"/>
    </source>
</evidence>
<keyword evidence="9" id="KW-1185">Reference proteome</keyword>
<dbReference type="Gene3D" id="3.30.559.10">
    <property type="entry name" value="Chloramphenicol acetyltransferase-like domain"/>
    <property type="match status" value="1"/>
</dbReference>
<feature type="binding site" evidence="5">
    <location>
        <position position="446"/>
    </location>
    <ligand>
        <name>CoA</name>
        <dbReference type="ChEBI" id="CHEBI:57287"/>
    </ligand>
</feature>
<dbReference type="Gene3D" id="3.30.559.70">
    <property type="entry name" value="Choline/Carnitine o-acyltransferase, domain 2"/>
    <property type="match status" value="1"/>
</dbReference>
<feature type="binding site" evidence="5">
    <location>
        <position position="479"/>
    </location>
    <ligand>
        <name>(R)-carnitine</name>
        <dbReference type="ChEBI" id="CHEBI:16347"/>
    </ligand>
</feature>
<evidence type="ECO:0000259" key="7">
    <source>
        <dbReference type="Pfam" id="PF00755"/>
    </source>
</evidence>
<comment type="similarity">
    <text evidence="1 6">Belongs to the carnitine/choline acetyltransferase family.</text>
</comment>
<sequence length="660" mass="75958">MSLVFRRTYSTLLQNRNVYFDLYQRQCLTSFSSVLSHRSSTIITLQRRMVHMTSTASTEQNTLPRLPVPTLAETARKYLKTVAPLLNNDEFNETKKIVEQFQQESEPLQELLLKRAQTEENWLSQWWLNKTYLEWRLNLPIYYNPAIVLPRQSYRDFDGQIQFAANFVHGVLRYRSLLDGNQIPIDRFGTDPLCMDQYNKVLGICRIPAKSIDRLHLYNKNGHRHVAIFYRNNIYRLPVYDDQGNKLSADVIYNSLKKLADLKESDEKSTLIGHLTADERQLSAPIYEQLSSIPENKNLFDTIFDSLLVLCLDESYQLSNDKTTGKDTKTLVGLNFLHGGGTKYNTANRWFDKTLQIIVGPDGYSGVNYEHSLTEGGIITALTDYALDYCKTAEPFVHTNKSSLLSKCRIVIPKELEQSIIESEKRVDKFVENCDLIVHKYHEYGKDFAKQNKLSIDAMIQVALQVAYFRMHGKCGATYESGSLRRYHLGRTETIRSCTLEAQIFARTMSEEHNETANNTKYDLFLNSMKAHRQYTNDAINAKGIDRHLLGLRLIAMENNLPKPALFDHISYKRAMRYTLSTSQVAAKHDCVMIFGPAVDDGYGCCYNPRRDSINYMITAFKINNGGTDVKEFSNHLDRSLTDIRKLIELNTTKTMKSKL</sequence>
<accession>A0A813P838</accession>
<dbReference type="GO" id="GO:0004092">
    <property type="term" value="F:carnitine O-acetyltransferase activity"/>
    <property type="evidence" value="ECO:0007669"/>
    <property type="project" value="TreeGrafter"/>
</dbReference>
<evidence type="ECO:0000313" key="8">
    <source>
        <dbReference type="EMBL" id="CAF0749593.1"/>
    </source>
</evidence>
<dbReference type="AlphaFoldDB" id="A0A813P838"/>
<feature type="active site" description="Proton acceptor" evidence="4">
    <location>
        <position position="371"/>
    </location>
</feature>
<evidence type="ECO:0000256" key="5">
    <source>
        <dbReference type="PIRSR" id="PIRSR600542-2"/>
    </source>
</evidence>
<evidence type="ECO:0000256" key="1">
    <source>
        <dbReference type="ARBA" id="ARBA00005232"/>
    </source>
</evidence>
<feature type="binding site" evidence="5">
    <location>
        <position position="483"/>
    </location>
    <ligand>
        <name>CoA</name>
        <dbReference type="ChEBI" id="CHEBI:57287"/>
    </ligand>
</feature>
<evidence type="ECO:0000313" key="9">
    <source>
        <dbReference type="Proteomes" id="UP000663870"/>
    </source>
</evidence>
<dbReference type="InterPro" id="IPR039551">
    <property type="entry name" value="Cho/carn_acyl_trans"/>
</dbReference>
<gene>
    <name evidence="8" type="ORF">JXQ802_LOCUS1596</name>
</gene>
<name>A0A813P838_9BILA</name>
<keyword evidence="3 6" id="KW-0012">Acyltransferase</keyword>
<proteinExistence type="inferred from homology"/>
<organism evidence="8 9">
    <name type="scientific">Rotaria sordida</name>
    <dbReference type="NCBI Taxonomy" id="392033"/>
    <lineage>
        <taxon>Eukaryota</taxon>
        <taxon>Metazoa</taxon>
        <taxon>Spiralia</taxon>
        <taxon>Gnathifera</taxon>
        <taxon>Rotifera</taxon>
        <taxon>Eurotatoria</taxon>
        <taxon>Bdelloidea</taxon>
        <taxon>Philodinida</taxon>
        <taxon>Philodinidae</taxon>
        <taxon>Rotaria</taxon>
    </lineage>
</organism>
<dbReference type="InterPro" id="IPR023213">
    <property type="entry name" value="CAT-like_dom_sf"/>
</dbReference>
<feature type="binding site" evidence="5">
    <location>
        <begin position="450"/>
        <end position="457"/>
    </location>
    <ligand>
        <name>CoA</name>
        <dbReference type="ChEBI" id="CHEBI:57287"/>
    </ligand>
</feature>
<dbReference type="PROSITE" id="PS00440">
    <property type="entry name" value="ACYLTRANSF_C_2"/>
    <property type="match status" value="1"/>
</dbReference>
<keyword evidence="2 6" id="KW-0808">Transferase</keyword>
<evidence type="ECO:0000256" key="3">
    <source>
        <dbReference type="ARBA" id="ARBA00023315"/>
    </source>
</evidence>
<evidence type="ECO:0000256" key="4">
    <source>
        <dbReference type="PIRSR" id="PIRSR600542-1"/>
    </source>
</evidence>
<dbReference type="GO" id="GO:0019254">
    <property type="term" value="P:carnitine metabolic process, CoA-linked"/>
    <property type="evidence" value="ECO:0007669"/>
    <property type="project" value="TreeGrafter"/>
</dbReference>
<dbReference type="SUPFAM" id="SSF52777">
    <property type="entry name" value="CoA-dependent acyltransferases"/>
    <property type="match status" value="2"/>
</dbReference>
<dbReference type="InterPro" id="IPR000542">
    <property type="entry name" value="Carn_acyl_trans"/>
</dbReference>